<name>A0A166B1F5_9AGAM</name>
<dbReference type="Proteomes" id="UP000076532">
    <property type="component" value="Unassembled WGS sequence"/>
</dbReference>
<proteinExistence type="predicted"/>
<evidence type="ECO:0000313" key="2">
    <source>
        <dbReference type="Proteomes" id="UP000076532"/>
    </source>
</evidence>
<organism evidence="1 2">
    <name type="scientific">Athelia psychrophila</name>
    <dbReference type="NCBI Taxonomy" id="1759441"/>
    <lineage>
        <taxon>Eukaryota</taxon>
        <taxon>Fungi</taxon>
        <taxon>Dikarya</taxon>
        <taxon>Basidiomycota</taxon>
        <taxon>Agaricomycotina</taxon>
        <taxon>Agaricomycetes</taxon>
        <taxon>Agaricomycetidae</taxon>
        <taxon>Atheliales</taxon>
        <taxon>Atheliaceae</taxon>
        <taxon>Athelia</taxon>
    </lineage>
</organism>
<sequence length="111" mass="12776">MWRSLRPALFYRLYGICLKGAPSGLACGRDSDIRDVLVSFLWALGRRRDRALEAGGLAGYTSWRETQDERTLGSQCRRAKHYDEPLSRTRHLYRFLRTAHEALGEDASFIL</sequence>
<dbReference type="AlphaFoldDB" id="A0A166B1F5"/>
<dbReference type="EMBL" id="KV417651">
    <property type="protein sequence ID" value="KZP12179.1"/>
    <property type="molecule type" value="Genomic_DNA"/>
</dbReference>
<accession>A0A166B1F5</accession>
<keyword evidence="2" id="KW-1185">Reference proteome</keyword>
<protein>
    <submittedName>
        <fullName evidence="1">Uncharacterized protein</fullName>
    </submittedName>
</protein>
<gene>
    <name evidence="1" type="ORF">FIBSPDRAFT_937064</name>
</gene>
<reference evidence="1 2" key="1">
    <citation type="journal article" date="2016" name="Mol. Biol. Evol.">
        <title>Comparative Genomics of Early-Diverging Mushroom-Forming Fungi Provides Insights into the Origins of Lignocellulose Decay Capabilities.</title>
        <authorList>
            <person name="Nagy L.G."/>
            <person name="Riley R."/>
            <person name="Tritt A."/>
            <person name="Adam C."/>
            <person name="Daum C."/>
            <person name="Floudas D."/>
            <person name="Sun H."/>
            <person name="Yadav J.S."/>
            <person name="Pangilinan J."/>
            <person name="Larsson K.H."/>
            <person name="Matsuura K."/>
            <person name="Barry K."/>
            <person name="Labutti K."/>
            <person name="Kuo R."/>
            <person name="Ohm R.A."/>
            <person name="Bhattacharya S.S."/>
            <person name="Shirouzu T."/>
            <person name="Yoshinaga Y."/>
            <person name="Martin F.M."/>
            <person name="Grigoriev I.V."/>
            <person name="Hibbett D.S."/>
        </authorList>
    </citation>
    <scope>NUCLEOTIDE SEQUENCE [LARGE SCALE GENOMIC DNA]</scope>
    <source>
        <strain evidence="1 2">CBS 109695</strain>
    </source>
</reference>
<evidence type="ECO:0000313" key="1">
    <source>
        <dbReference type="EMBL" id="KZP12179.1"/>
    </source>
</evidence>